<sequence>MQLASLVIASDSRRSPSCAVACHFTLLAVDRCLLSPSACYFL</sequence>
<reference evidence="1" key="1">
    <citation type="submission" date="2016-02" db="EMBL/GenBank/DDBJ databases">
        <title>WGS assembly of Manihot esculenta.</title>
        <authorList>
            <person name="Bredeson J.V."/>
            <person name="Prochnik S.E."/>
            <person name="Lyons J.B."/>
            <person name="Schmutz J."/>
            <person name="Grimwood J."/>
            <person name="Vrebalov J."/>
            <person name="Bart R.S."/>
            <person name="Amuge T."/>
            <person name="Ferguson M.E."/>
            <person name="Green R."/>
            <person name="Putnam N."/>
            <person name="Stites J."/>
            <person name="Rounsley S."/>
            <person name="Rokhsar D.S."/>
        </authorList>
    </citation>
    <scope>NUCLEOTIDE SEQUENCE [LARGE SCALE GENOMIC DNA]</scope>
    <source>
        <tissue evidence="1">Leaf</tissue>
    </source>
</reference>
<organism evidence="1">
    <name type="scientific">Manihot esculenta</name>
    <name type="common">Cassava</name>
    <name type="synonym">Jatropha manihot</name>
    <dbReference type="NCBI Taxonomy" id="3983"/>
    <lineage>
        <taxon>Eukaryota</taxon>
        <taxon>Viridiplantae</taxon>
        <taxon>Streptophyta</taxon>
        <taxon>Embryophyta</taxon>
        <taxon>Tracheophyta</taxon>
        <taxon>Spermatophyta</taxon>
        <taxon>Magnoliopsida</taxon>
        <taxon>eudicotyledons</taxon>
        <taxon>Gunneridae</taxon>
        <taxon>Pentapetalae</taxon>
        <taxon>rosids</taxon>
        <taxon>fabids</taxon>
        <taxon>Malpighiales</taxon>
        <taxon>Euphorbiaceae</taxon>
        <taxon>Crotonoideae</taxon>
        <taxon>Manihoteae</taxon>
        <taxon>Manihot</taxon>
    </lineage>
</organism>
<accession>A0A2C9WI89</accession>
<dbReference type="AlphaFoldDB" id="A0A2C9WI89"/>
<name>A0A2C9WI89_MANES</name>
<dbReference type="EMBL" id="CM004387">
    <property type="protein sequence ID" value="OAY59241.1"/>
    <property type="molecule type" value="Genomic_DNA"/>
</dbReference>
<evidence type="ECO:0000313" key="1">
    <source>
        <dbReference type="EMBL" id="OAY59241.1"/>
    </source>
</evidence>
<protein>
    <submittedName>
        <fullName evidence="1">Uncharacterized protein</fullName>
    </submittedName>
</protein>
<proteinExistence type="predicted"/>
<gene>
    <name evidence="1" type="ORF">MANES_01G016200</name>
</gene>